<dbReference type="STRING" id="2711.A0A067EIE0"/>
<sequence>MGNTVCVCFQQNNSKSSSSVVKLIFWDGDTKTLNGKHIAGEIMFESPEKLVCHADSFFIGHPIPALAIDDQLMPGQTYFVLPIDMFACNVLTASCLAHLSSSQNKYAAAAAAAPINLGECRPFEYVRGENGRVLIKVVPEFMIRLINRGKKNNESGNNCNEASNDHLLCSTPELKKHYDLLVGSREQIWSPKLETISEHKNNVRFTPRRLIGL</sequence>
<dbReference type="PaxDb" id="2711-XP_006470563.1"/>
<keyword evidence="2" id="KW-1185">Reference proteome</keyword>
<dbReference type="PANTHER" id="PTHR33052">
    <property type="entry name" value="DUF4228 DOMAIN PROTEIN-RELATED"/>
    <property type="match status" value="1"/>
</dbReference>
<dbReference type="eggNOG" id="ENOG502QVTC">
    <property type="taxonomic scope" value="Eukaryota"/>
</dbReference>
<proteinExistence type="predicted"/>
<evidence type="ECO:0000313" key="2">
    <source>
        <dbReference type="Proteomes" id="UP000027120"/>
    </source>
</evidence>
<dbReference type="EMBL" id="KK784992">
    <property type="protein sequence ID" value="KDO54843.1"/>
    <property type="molecule type" value="Genomic_DNA"/>
</dbReference>
<protein>
    <recommendedName>
        <fullName evidence="3">DUF4228 domain-containing protein</fullName>
    </recommendedName>
</protein>
<dbReference type="Pfam" id="PF14009">
    <property type="entry name" value="PADRE"/>
    <property type="match status" value="1"/>
</dbReference>
<evidence type="ECO:0008006" key="3">
    <source>
        <dbReference type="Google" id="ProtNLM"/>
    </source>
</evidence>
<accession>A0A067EIE0</accession>
<gene>
    <name evidence="1" type="ORF">CISIN_1g028132mg</name>
</gene>
<reference evidence="1 2" key="1">
    <citation type="submission" date="2014-04" db="EMBL/GenBank/DDBJ databases">
        <authorList>
            <consortium name="International Citrus Genome Consortium"/>
            <person name="Gmitter F."/>
            <person name="Chen C."/>
            <person name="Farmerie W."/>
            <person name="Harkins T."/>
            <person name="Desany B."/>
            <person name="Mohiuddin M."/>
            <person name="Kodira C."/>
            <person name="Borodovsky M."/>
            <person name="Lomsadze A."/>
            <person name="Burns P."/>
            <person name="Jenkins J."/>
            <person name="Prochnik S."/>
            <person name="Shu S."/>
            <person name="Chapman J."/>
            <person name="Pitluck S."/>
            <person name="Schmutz J."/>
            <person name="Rokhsar D."/>
        </authorList>
    </citation>
    <scope>NUCLEOTIDE SEQUENCE</scope>
</reference>
<dbReference type="AlphaFoldDB" id="A0A067EIE0"/>
<dbReference type="InterPro" id="IPR025322">
    <property type="entry name" value="PADRE_dom"/>
</dbReference>
<dbReference type="Proteomes" id="UP000027120">
    <property type="component" value="Unassembled WGS sequence"/>
</dbReference>
<evidence type="ECO:0000313" key="1">
    <source>
        <dbReference type="EMBL" id="KDO54843.1"/>
    </source>
</evidence>
<name>A0A067EIE0_CITSI</name>
<organism evidence="1 2">
    <name type="scientific">Citrus sinensis</name>
    <name type="common">Sweet orange</name>
    <name type="synonym">Citrus aurantium var. sinensis</name>
    <dbReference type="NCBI Taxonomy" id="2711"/>
    <lineage>
        <taxon>Eukaryota</taxon>
        <taxon>Viridiplantae</taxon>
        <taxon>Streptophyta</taxon>
        <taxon>Embryophyta</taxon>
        <taxon>Tracheophyta</taxon>
        <taxon>Spermatophyta</taxon>
        <taxon>Magnoliopsida</taxon>
        <taxon>eudicotyledons</taxon>
        <taxon>Gunneridae</taxon>
        <taxon>Pentapetalae</taxon>
        <taxon>rosids</taxon>
        <taxon>malvids</taxon>
        <taxon>Sapindales</taxon>
        <taxon>Rutaceae</taxon>
        <taxon>Aurantioideae</taxon>
        <taxon>Citrus</taxon>
    </lineage>
</organism>